<evidence type="ECO:0000259" key="8">
    <source>
        <dbReference type="PROSITE" id="PS50850"/>
    </source>
</evidence>
<feature type="transmembrane region" description="Helical" evidence="7">
    <location>
        <begin position="86"/>
        <end position="109"/>
    </location>
</feature>
<keyword evidence="10" id="KW-1185">Reference proteome</keyword>
<feature type="domain" description="Major facilitator superfamily (MFS) profile" evidence="8">
    <location>
        <begin position="20"/>
        <end position="422"/>
    </location>
</feature>
<dbReference type="InterPro" id="IPR036259">
    <property type="entry name" value="MFS_trans_sf"/>
</dbReference>
<dbReference type="InterPro" id="IPR020846">
    <property type="entry name" value="MFS_dom"/>
</dbReference>
<dbReference type="GO" id="GO:0022857">
    <property type="term" value="F:transmembrane transporter activity"/>
    <property type="evidence" value="ECO:0007669"/>
    <property type="project" value="InterPro"/>
</dbReference>
<dbReference type="GeneID" id="76834952"/>
<keyword evidence="5 7" id="KW-1133">Transmembrane helix</keyword>
<dbReference type="PANTHER" id="PTHR43414:SF6">
    <property type="entry name" value="MULTIDRUG RESISTANCE PROTEIN MDTG"/>
    <property type="match status" value="1"/>
</dbReference>
<dbReference type="Proteomes" id="UP001163096">
    <property type="component" value="Chromosome"/>
</dbReference>
<gene>
    <name evidence="9" type="ORF">OU421_07580</name>
</gene>
<feature type="transmembrane region" description="Helical" evidence="7">
    <location>
        <begin position="239"/>
        <end position="266"/>
    </location>
</feature>
<dbReference type="EMBL" id="CP113361">
    <property type="protein sequence ID" value="WAI00294.1"/>
    <property type="molecule type" value="Genomic_DNA"/>
</dbReference>
<feature type="transmembrane region" description="Helical" evidence="7">
    <location>
        <begin position="272"/>
        <end position="297"/>
    </location>
</feature>
<reference evidence="9" key="1">
    <citation type="submission" date="2022-11" db="EMBL/GenBank/DDBJ databases">
        <title>Complete genome sequence of Methanogenium organophilum DSM 3596.</title>
        <authorList>
            <person name="Chen S.-C."/>
            <person name="Lai S.-J."/>
            <person name="You Y.-T."/>
        </authorList>
    </citation>
    <scope>NUCLEOTIDE SEQUENCE</scope>
    <source>
        <strain evidence="9">DSM 3596</strain>
    </source>
</reference>
<dbReference type="CDD" id="cd17325">
    <property type="entry name" value="MFS_MdtG_SLC18_like"/>
    <property type="match status" value="1"/>
</dbReference>
<feature type="transmembrane region" description="Helical" evidence="7">
    <location>
        <begin position="309"/>
        <end position="327"/>
    </location>
</feature>
<keyword evidence="4 7" id="KW-0812">Transmembrane</keyword>
<dbReference type="Pfam" id="PF07690">
    <property type="entry name" value="MFS_1"/>
    <property type="match status" value="1"/>
</dbReference>
<evidence type="ECO:0000313" key="9">
    <source>
        <dbReference type="EMBL" id="WAI00294.1"/>
    </source>
</evidence>
<dbReference type="AlphaFoldDB" id="A0A9X9T6R2"/>
<keyword evidence="6 7" id="KW-0472">Membrane</keyword>
<feature type="transmembrane region" description="Helical" evidence="7">
    <location>
        <begin position="375"/>
        <end position="394"/>
    </location>
</feature>
<feature type="transmembrane region" description="Helical" evidence="7">
    <location>
        <begin position="400"/>
        <end position="425"/>
    </location>
</feature>
<evidence type="ECO:0000256" key="7">
    <source>
        <dbReference type="SAM" id="Phobius"/>
    </source>
</evidence>
<dbReference type="Gene3D" id="1.20.1250.20">
    <property type="entry name" value="MFS general substrate transporter like domains"/>
    <property type="match status" value="2"/>
</dbReference>
<evidence type="ECO:0000256" key="6">
    <source>
        <dbReference type="ARBA" id="ARBA00023136"/>
    </source>
</evidence>
<dbReference type="InterPro" id="IPR011701">
    <property type="entry name" value="MFS"/>
</dbReference>
<proteinExistence type="predicted"/>
<evidence type="ECO:0000256" key="1">
    <source>
        <dbReference type="ARBA" id="ARBA00004651"/>
    </source>
</evidence>
<organism evidence="9 10">
    <name type="scientific">Methanogenium organophilum</name>
    <dbReference type="NCBI Taxonomy" id="2199"/>
    <lineage>
        <taxon>Archaea</taxon>
        <taxon>Methanobacteriati</taxon>
        <taxon>Methanobacteriota</taxon>
        <taxon>Stenosarchaea group</taxon>
        <taxon>Methanomicrobia</taxon>
        <taxon>Methanomicrobiales</taxon>
        <taxon>Methanomicrobiaceae</taxon>
        <taxon>Methanogenium</taxon>
    </lineage>
</organism>
<dbReference type="PANTHER" id="PTHR43414">
    <property type="entry name" value="MULTIDRUG RESISTANCE PROTEIN MDTG"/>
    <property type="match status" value="1"/>
</dbReference>
<keyword evidence="2" id="KW-0813">Transport</keyword>
<sequence length="434" mass="46073">MNNPAQPTPCPVTPHTKTRILVVISLSVFISLVGIGMVVPILSVYADTLGASSFWIGVVFAAFSFSRTVCMPIFGRLSDRYEKKHLMAGGLFFYAIISLGYIIAPTVLLLTIVRFIHGIASAMVAPVAMAYLAGIAGKGEEARIMSRFQASMLFGFGAGPLMGGVIYDLFGFSAAFYALMAFSALSCLIVVLFLPEERIFLSAVGSVRDAENWGGDGEDHGNCRPEPKRRGGRETLRGLLLHPLYGGTMMLSFASEFGMIGILVFIPLFVPFFGITPAGAGIIISLNVFVAGILQMVFGRIGDRANRCVLIIPGALIFAATVAVFPFCTTLTSFLLVSFVNAVGALFFFPAVSATMVEAGREFGMGSTMGIYNSVRGASGIIAPLAGGLVADAFGLEAVFFLIGVFIAACVGIFFLLAASSVYGYRQSGKKENM</sequence>
<evidence type="ECO:0000313" key="10">
    <source>
        <dbReference type="Proteomes" id="UP001163096"/>
    </source>
</evidence>
<evidence type="ECO:0000256" key="3">
    <source>
        <dbReference type="ARBA" id="ARBA00022475"/>
    </source>
</evidence>
<comment type="subcellular location">
    <subcellularLocation>
        <location evidence="1">Cell membrane</location>
        <topology evidence="1">Multi-pass membrane protein</topology>
    </subcellularLocation>
</comment>
<feature type="transmembrane region" description="Helical" evidence="7">
    <location>
        <begin position="20"/>
        <end position="42"/>
    </location>
</feature>
<dbReference type="PROSITE" id="PS50850">
    <property type="entry name" value="MFS"/>
    <property type="match status" value="1"/>
</dbReference>
<feature type="transmembrane region" description="Helical" evidence="7">
    <location>
        <begin position="176"/>
        <end position="194"/>
    </location>
</feature>
<evidence type="ECO:0000256" key="5">
    <source>
        <dbReference type="ARBA" id="ARBA00022989"/>
    </source>
</evidence>
<protein>
    <submittedName>
        <fullName evidence="9">MFS transporter</fullName>
    </submittedName>
</protein>
<feature type="transmembrane region" description="Helical" evidence="7">
    <location>
        <begin position="333"/>
        <end position="354"/>
    </location>
</feature>
<name>A0A9X9T6R2_METOG</name>
<evidence type="ECO:0000256" key="2">
    <source>
        <dbReference type="ARBA" id="ARBA00022448"/>
    </source>
</evidence>
<feature type="transmembrane region" description="Helical" evidence="7">
    <location>
        <begin position="54"/>
        <end position="74"/>
    </location>
</feature>
<evidence type="ECO:0000256" key="4">
    <source>
        <dbReference type="ARBA" id="ARBA00022692"/>
    </source>
</evidence>
<keyword evidence="3" id="KW-1003">Cell membrane</keyword>
<dbReference type="SUPFAM" id="SSF103473">
    <property type="entry name" value="MFS general substrate transporter"/>
    <property type="match status" value="1"/>
</dbReference>
<dbReference type="RefSeq" id="WP_268185467.1">
    <property type="nucleotide sequence ID" value="NZ_CP113361.1"/>
</dbReference>
<feature type="transmembrane region" description="Helical" evidence="7">
    <location>
        <begin position="115"/>
        <end position="136"/>
    </location>
</feature>
<feature type="transmembrane region" description="Helical" evidence="7">
    <location>
        <begin position="148"/>
        <end position="170"/>
    </location>
</feature>
<dbReference type="KEGG" id="mou:OU421_07580"/>
<accession>A0A9X9T6R2</accession>
<dbReference type="GO" id="GO:0005886">
    <property type="term" value="C:plasma membrane"/>
    <property type="evidence" value="ECO:0007669"/>
    <property type="project" value="UniProtKB-SubCell"/>
</dbReference>